<evidence type="ECO:0000313" key="3">
    <source>
        <dbReference type="Proteomes" id="UP000784294"/>
    </source>
</evidence>
<reference evidence="2" key="1">
    <citation type="submission" date="2018-11" db="EMBL/GenBank/DDBJ databases">
        <authorList>
            <consortium name="Pathogen Informatics"/>
        </authorList>
    </citation>
    <scope>NUCLEOTIDE SEQUENCE</scope>
</reference>
<keyword evidence="1" id="KW-0812">Transmembrane</keyword>
<gene>
    <name evidence="2" type="ORF">PXEA_LOCUS18170</name>
</gene>
<organism evidence="2 3">
    <name type="scientific">Protopolystoma xenopodis</name>
    <dbReference type="NCBI Taxonomy" id="117903"/>
    <lineage>
        <taxon>Eukaryota</taxon>
        <taxon>Metazoa</taxon>
        <taxon>Spiralia</taxon>
        <taxon>Lophotrochozoa</taxon>
        <taxon>Platyhelminthes</taxon>
        <taxon>Monogenea</taxon>
        <taxon>Polyopisthocotylea</taxon>
        <taxon>Polystomatidea</taxon>
        <taxon>Polystomatidae</taxon>
        <taxon>Protopolystoma</taxon>
    </lineage>
</organism>
<dbReference type="EMBL" id="CAAALY010069335">
    <property type="protein sequence ID" value="VEL24730.1"/>
    <property type="molecule type" value="Genomic_DNA"/>
</dbReference>
<evidence type="ECO:0000256" key="1">
    <source>
        <dbReference type="SAM" id="Phobius"/>
    </source>
</evidence>
<protein>
    <submittedName>
        <fullName evidence="2">Uncharacterized protein</fullName>
    </submittedName>
</protein>
<dbReference type="AlphaFoldDB" id="A0A3S5CP23"/>
<name>A0A3S5CP23_9PLAT</name>
<keyword evidence="3" id="KW-1185">Reference proteome</keyword>
<accession>A0A3S5CP23</accession>
<feature type="transmembrane region" description="Helical" evidence="1">
    <location>
        <begin position="6"/>
        <end position="24"/>
    </location>
</feature>
<keyword evidence="1" id="KW-0472">Membrane</keyword>
<evidence type="ECO:0000313" key="2">
    <source>
        <dbReference type="EMBL" id="VEL24730.1"/>
    </source>
</evidence>
<comment type="caution">
    <text evidence="2">The sequence shown here is derived from an EMBL/GenBank/DDBJ whole genome shotgun (WGS) entry which is preliminary data.</text>
</comment>
<dbReference type="Proteomes" id="UP000784294">
    <property type="component" value="Unassembled WGS sequence"/>
</dbReference>
<sequence>MWPSSIVRSCLLVCVCLPAIYPALRRLDTSKLVWPHCLNCSILPHLSAAQLLPVCETPTSEAAEHVSSRRVVFPVSGVVVIFR</sequence>
<keyword evidence="1" id="KW-1133">Transmembrane helix</keyword>
<proteinExistence type="predicted"/>